<evidence type="ECO:0000256" key="5">
    <source>
        <dbReference type="ARBA" id="ARBA00022741"/>
    </source>
</evidence>
<sequence>MNSLQHSLLSLSGRSPSDLLRSSSNSFNGVPLITLAKARFVTRRSATVSAKIGKGKKNDSPWPDEIDPNAKGGYVGYLSEFKKLTEKPKPVTLSFEKPLVDLKKKIMDVRKMAEETGLDFSDQITSLEIKYHQALEDLYTHLTPIERLNIARHPNRPTFLDHVLNITDKWVELHGDRAGYDDPAIVTGIGSIDGKSYMFIGHQKGRNTKENIKRNFGMPTPHGYRKALRMMRYADHHGFPIITFVDTPGAYADLNSEGLGQGEAIAFNLREMFGLKVPMVSVVIGEGGSGGALAICCANKLFMLQNSVFYVASPEACAAILWKTAKASPKAAERLKITATELCKLKIADGIIPEPLGGAHVDPSGTSQQIKTAVLKAMKELEEMDTETLLHHRMLKFRSIGGFQEGMPVPPEKKFNMKKKDEPILEAISSSDGLTLEDEIEKVKQQVLKGRDPSEPPSSQPLDLSLNEMIEKLKREVDQEYAEAIKFLGLEERLKTIRKEVTEARNSSGEKLVMDSSLKDKIEKLSRELKQGLEEAPNYPTLSYKLDMLKEIKKAKKISDQNEKVEKLKPEMNKKLQEALDKPEVKEKFELLKEEIKSTGVLTVEELDEELKKKFTKLKGEIQLELGKALEAMGLDVQAVIPKEETLRAEMIEGLKREVDQEFDEAIKFMGLEERLETIGKVVMEARNSSGENLVMDPLLKDEIEKLSREFKQGLEGAPNYPSLSNKLDMLMKEIKKAKKLSDQNEKVEKLKPEIYKKLQEALDKPEVKEKIDLLKEEVKSRGVSTAEELDEELKEKVRKLKGEIQLELGKALEMNDQIQKGIEEVVSTSDLKNKLKMLEMEAATLGEEANSDLETRIEEVKRQIKERLMETLDMTQFGLKQEDGQDGEGLSRVEVNVGAMHDHNLA</sequence>
<keyword evidence="8" id="KW-0443">Lipid metabolism</keyword>
<evidence type="ECO:0000256" key="1">
    <source>
        <dbReference type="ARBA" id="ARBA00004956"/>
    </source>
</evidence>
<dbReference type="PANTHER" id="PTHR42853">
    <property type="entry name" value="ACETYL-COENZYME A CARBOXYLASE CARBOXYL TRANSFERASE SUBUNIT ALPHA"/>
    <property type="match status" value="1"/>
</dbReference>
<dbReference type="GO" id="GO:0006633">
    <property type="term" value="P:fatty acid biosynthetic process"/>
    <property type="evidence" value="ECO:0000318"/>
    <property type="project" value="GO_Central"/>
</dbReference>
<feature type="coiled-coil region" evidence="11">
    <location>
        <begin position="784"/>
        <end position="871"/>
    </location>
</feature>
<dbReference type="PROSITE" id="PS50989">
    <property type="entry name" value="COA_CT_CTER"/>
    <property type="match status" value="1"/>
</dbReference>
<comment type="pathway">
    <text evidence="1">Lipid metabolism; malonyl-CoA biosynthesis; malonyl-CoA from acetyl-CoA: step 1/1.</text>
</comment>
<organism evidence="13 14">
    <name type="scientific">Amborella trichopoda</name>
    <dbReference type="NCBI Taxonomy" id="13333"/>
    <lineage>
        <taxon>Eukaryota</taxon>
        <taxon>Viridiplantae</taxon>
        <taxon>Streptophyta</taxon>
        <taxon>Embryophyta</taxon>
        <taxon>Tracheophyta</taxon>
        <taxon>Spermatophyta</taxon>
        <taxon>Magnoliopsida</taxon>
        <taxon>Amborellales</taxon>
        <taxon>Amborellaceae</taxon>
        <taxon>Amborella</taxon>
    </lineage>
</organism>
<evidence type="ECO:0000256" key="9">
    <source>
        <dbReference type="ARBA" id="ARBA00023160"/>
    </source>
</evidence>
<dbReference type="GO" id="GO:0016743">
    <property type="term" value="F:carboxyl- or carbamoyltransferase activity"/>
    <property type="evidence" value="ECO:0007669"/>
    <property type="project" value="InterPro"/>
</dbReference>
<keyword evidence="9" id="KW-0275">Fatty acid biosynthesis</keyword>
<name>W1PPN7_AMBTC</name>
<evidence type="ECO:0000256" key="3">
    <source>
        <dbReference type="ARBA" id="ARBA00022516"/>
    </source>
</evidence>
<dbReference type="InterPro" id="IPR029045">
    <property type="entry name" value="ClpP/crotonase-like_dom_sf"/>
</dbReference>
<dbReference type="Proteomes" id="UP000017836">
    <property type="component" value="Unassembled WGS sequence"/>
</dbReference>
<reference evidence="14" key="1">
    <citation type="journal article" date="2013" name="Science">
        <title>The Amborella genome and the evolution of flowering plants.</title>
        <authorList>
            <consortium name="Amborella Genome Project"/>
        </authorList>
    </citation>
    <scope>NUCLEOTIDE SEQUENCE [LARGE SCALE GENOMIC DNA]</scope>
</reference>
<dbReference type="PRINTS" id="PR01069">
    <property type="entry name" value="ACCCTRFRASEA"/>
</dbReference>
<feature type="domain" description="CoA carboxyltransferase C-terminal" evidence="12">
    <location>
        <begin position="126"/>
        <end position="380"/>
    </location>
</feature>
<dbReference type="GO" id="GO:0005524">
    <property type="term" value="F:ATP binding"/>
    <property type="evidence" value="ECO:0007669"/>
    <property type="project" value="UniProtKB-KW"/>
</dbReference>
<proteinExistence type="inferred from homology"/>
<dbReference type="NCBIfam" id="NF041504">
    <property type="entry name" value="AccA_sub"/>
    <property type="match status" value="1"/>
</dbReference>
<dbReference type="GO" id="GO:0003989">
    <property type="term" value="F:acetyl-CoA carboxylase activity"/>
    <property type="evidence" value="ECO:0007669"/>
    <property type="project" value="InterPro"/>
</dbReference>
<evidence type="ECO:0000313" key="14">
    <source>
        <dbReference type="Proteomes" id="UP000017836"/>
    </source>
</evidence>
<evidence type="ECO:0000256" key="10">
    <source>
        <dbReference type="ARBA" id="ARBA00049152"/>
    </source>
</evidence>
<dbReference type="OMA" id="EKFMEIH"/>
<dbReference type="eggNOG" id="ENOG502QPRP">
    <property type="taxonomic scope" value="Eukaryota"/>
</dbReference>
<keyword evidence="11" id="KW-0175">Coiled coil</keyword>
<dbReference type="HAMAP" id="MF_00823">
    <property type="entry name" value="AcetylCoA_CT_alpha"/>
    <property type="match status" value="1"/>
</dbReference>
<keyword evidence="5" id="KW-0547">Nucleotide-binding</keyword>
<dbReference type="PANTHER" id="PTHR42853:SF3">
    <property type="entry name" value="ACETYL-COENZYME A CARBOXYLASE CARBOXYL TRANSFERASE SUBUNIT ALPHA, CHLOROPLASTIC"/>
    <property type="match status" value="1"/>
</dbReference>
<evidence type="ECO:0000313" key="13">
    <source>
        <dbReference type="EMBL" id="ERN09661.1"/>
    </source>
</evidence>
<evidence type="ECO:0000256" key="8">
    <source>
        <dbReference type="ARBA" id="ARBA00023098"/>
    </source>
</evidence>
<evidence type="ECO:0000256" key="6">
    <source>
        <dbReference type="ARBA" id="ARBA00022832"/>
    </source>
</evidence>
<dbReference type="EMBL" id="KI392980">
    <property type="protein sequence ID" value="ERN09661.1"/>
    <property type="molecule type" value="Genomic_DNA"/>
</dbReference>
<keyword evidence="7" id="KW-0067">ATP-binding</keyword>
<comment type="catalytic activity">
    <reaction evidence="10">
        <text>N(6)-carboxybiotinyl-L-lysyl-[protein] + acetyl-CoA = N(6)-biotinyl-L-lysyl-[protein] + malonyl-CoA</text>
        <dbReference type="Rhea" id="RHEA:54728"/>
        <dbReference type="Rhea" id="RHEA-COMP:10505"/>
        <dbReference type="Rhea" id="RHEA-COMP:10506"/>
        <dbReference type="ChEBI" id="CHEBI:57288"/>
        <dbReference type="ChEBI" id="CHEBI:57384"/>
        <dbReference type="ChEBI" id="CHEBI:83144"/>
        <dbReference type="ChEBI" id="CHEBI:83145"/>
        <dbReference type="EC" id="2.1.3.15"/>
    </reaction>
</comment>
<protein>
    <recommendedName>
        <fullName evidence="2">acetyl-CoA carboxytransferase</fullName>
        <ecNumber evidence="2">2.1.3.15</ecNumber>
    </recommendedName>
</protein>
<dbReference type="NCBIfam" id="NF004344">
    <property type="entry name" value="PRK05724.1"/>
    <property type="match status" value="1"/>
</dbReference>
<dbReference type="UniPathway" id="UPA00655">
    <property type="reaction ID" value="UER00711"/>
</dbReference>
<evidence type="ECO:0000256" key="2">
    <source>
        <dbReference type="ARBA" id="ARBA00011883"/>
    </source>
</evidence>
<dbReference type="InterPro" id="IPR011763">
    <property type="entry name" value="COA_CT_C"/>
</dbReference>
<accession>W1PPN7</accession>
<dbReference type="InterPro" id="IPR001095">
    <property type="entry name" value="Acetyl_CoA_COase_a_su"/>
</dbReference>
<dbReference type="STRING" id="13333.W1PPN7"/>
<keyword evidence="6" id="KW-0276">Fatty acid metabolism</keyword>
<dbReference type="SUPFAM" id="SSF52096">
    <property type="entry name" value="ClpP/crotonase"/>
    <property type="match status" value="1"/>
</dbReference>
<dbReference type="Gramene" id="ERN09661">
    <property type="protein sequence ID" value="ERN09661"/>
    <property type="gene ID" value="AMTR_s00029p00204330"/>
</dbReference>
<dbReference type="GO" id="GO:0009317">
    <property type="term" value="C:acetyl-CoA carboxylase complex"/>
    <property type="evidence" value="ECO:0000318"/>
    <property type="project" value="GO_Central"/>
</dbReference>
<evidence type="ECO:0000259" key="12">
    <source>
        <dbReference type="PROSITE" id="PS50989"/>
    </source>
</evidence>
<dbReference type="EC" id="2.1.3.15" evidence="2"/>
<dbReference type="OrthoDB" id="196847at2759"/>
<gene>
    <name evidence="13" type="ORF">AMTR_s00029p00204330</name>
</gene>
<keyword evidence="3" id="KW-0444">Lipid biosynthesis</keyword>
<dbReference type="Gene3D" id="3.90.226.10">
    <property type="entry name" value="2-enoyl-CoA Hydratase, Chain A, domain 1"/>
    <property type="match status" value="1"/>
</dbReference>
<dbReference type="KEGG" id="atr:18437818"/>
<evidence type="ECO:0000256" key="4">
    <source>
        <dbReference type="ARBA" id="ARBA00022679"/>
    </source>
</evidence>
<dbReference type="GO" id="GO:2001295">
    <property type="term" value="P:malonyl-CoA biosynthetic process"/>
    <property type="evidence" value="ECO:0000318"/>
    <property type="project" value="GO_Central"/>
</dbReference>
<dbReference type="HOGENOM" id="CLU_014866_1_0_1"/>
<dbReference type="NCBIfam" id="TIGR00513">
    <property type="entry name" value="accA"/>
    <property type="match status" value="1"/>
</dbReference>
<feature type="coiled-coil region" evidence="11">
    <location>
        <begin position="721"/>
        <end position="751"/>
    </location>
</feature>
<dbReference type="AlphaFoldDB" id="W1PPN7"/>
<dbReference type="Pfam" id="PF03255">
    <property type="entry name" value="ACCA"/>
    <property type="match status" value="1"/>
</dbReference>
<evidence type="ECO:0000256" key="7">
    <source>
        <dbReference type="ARBA" id="ARBA00022840"/>
    </source>
</evidence>
<keyword evidence="4" id="KW-0808">Transferase</keyword>
<keyword evidence="14" id="KW-1185">Reference proteome</keyword>
<evidence type="ECO:0000256" key="11">
    <source>
        <dbReference type="SAM" id="Coils"/>
    </source>
</evidence>